<dbReference type="Proteomes" id="UP000186720">
    <property type="component" value="Unassembled WGS sequence"/>
</dbReference>
<dbReference type="InterPro" id="IPR003594">
    <property type="entry name" value="HATPase_dom"/>
</dbReference>
<dbReference type="PROSITE" id="PS50109">
    <property type="entry name" value="HIS_KIN"/>
    <property type="match status" value="1"/>
</dbReference>
<dbReference type="InterPro" id="IPR005467">
    <property type="entry name" value="His_kinase_dom"/>
</dbReference>
<dbReference type="RefSeq" id="WP_074490031.1">
    <property type="nucleotide sequence ID" value="NZ_FPAM01000006.1"/>
</dbReference>
<feature type="transmembrane region" description="Helical" evidence="5">
    <location>
        <begin position="312"/>
        <end position="334"/>
    </location>
</feature>
<accession>A0A1Q6A068</accession>
<dbReference type="EC" id="2.7.13.3" evidence="2"/>
<proteinExistence type="predicted"/>
<feature type="transmembrane region" description="Helical" evidence="5">
    <location>
        <begin position="283"/>
        <end position="300"/>
    </location>
</feature>
<organism evidence="8 9">
    <name type="scientific">Mucilaginibacter polytrichastri</name>
    <dbReference type="NCBI Taxonomy" id="1302689"/>
    <lineage>
        <taxon>Bacteria</taxon>
        <taxon>Pseudomonadati</taxon>
        <taxon>Bacteroidota</taxon>
        <taxon>Sphingobacteriia</taxon>
        <taxon>Sphingobacteriales</taxon>
        <taxon>Sphingobacteriaceae</taxon>
        <taxon>Mucilaginibacter</taxon>
    </lineage>
</organism>
<dbReference type="InterPro" id="IPR011623">
    <property type="entry name" value="7TMR_DISM_rcpt_extracell_dom1"/>
</dbReference>
<keyword evidence="3" id="KW-0597">Phosphoprotein</keyword>
<evidence type="ECO:0000256" key="4">
    <source>
        <dbReference type="SAM" id="Coils"/>
    </source>
</evidence>
<keyword evidence="5" id="KW-1133">Transmembrane helix</keyword>
<feature type="domain" description="Histidine kinase" evidence="7">
    <location>
        <begin position="467"/>
        <end position="704"/>
    </location>
</feature>
<evidence type="ECO:0000259" key="7">
    <source>
        <dbReference type="PROSITE" id="PS50109"/>
    </source>
</evidence>
<feature type="signal peptide" evidence="6">
    <location>
        <begin position="1"/>
        <end position="20"/>
    </location>
</feature>
<keyword evidence="5" id="KW-0812">Transmembrane</keyword>
<reference evidence="8 9" key="1">
    <citation type="submission" date="2016-11" db="EMBL/GenBank/DDBJ databases">
        <title>Whole Genome Sequencing of Mucilaginibacter polytrichastri RG4-7(T) isolated from the moss sample.</title>
        <authorList>
            <person name="Li Y."/>
        </authorList>
    </citation>
    <scope>NUCLEOTIDE SEQUENCE [LARGE SCALE GENOMIC DNA]</scope>
    <source>
        <strain evidence="8 9">RG4-7</strain>
    </source>
</reference>
<dbReference type="InterPro" id="IPR003661">
    <property type="entry name" value="HisK_dim/P_dom"/>
</dbReference>
<dbReference type="Gene3D" id="1.10.287.130">
    <property type="match status" value="1"/>
</dbReference>
<dbReference type="SMART" id="SM00387">
    <property type="entry name" value="HATPase_c"/>
    <property type="match status" value="1"/>
</dbReference>
<dbReference type="PANTHER" id="PTHR43065:SF42">
    <property type="entry name" value="TWO-COMPONENT SENSOR PPRA"/>
    <property type="match status" value="1"/>
</dbReference>
<evidence type="ECO:0000256" key="3">
    <source>
        <dbReference type="ARBA" id="ARBA00022553"/>
    </source>
</evidence>
<evidence type="ECO:0000256" key="6">
    <source>
        <dbReference type="SAM" id="SignalP"/>
    </source>
</evidence>
<feature type="transmembrane region" description="Helical" evidence="5">
    <location>
        <begin position="247"/>
        <end position="271"/>
    </location>
</feature>
<feature type="transmembrane region" description="Helical" evidence="5">
    <location>
        <begin position="218"/>
        <end position="241"/>
    </location>
</feature>
<protein>
    <recommendedName>
        <fullName evidence="2">histidine kinase</fullName>
        <ecNumber evidence="2">2.7.13.3</ecNumber>
    </recommendedName>
</protein>
<dbReference type="GO" id="GO:0000155">
    <property type="term" value="F:phosphorelay sensor kinase activity"/>
    <property type="evidence" value="ECO:0007669"/>
    <property type="project" value="InterPro"/>
</dbReference>
<evidence type="ECO:0000256" key="2">
    <source>
        <dbReference type="ARBA" id="ARBA00012438"/>
    </source>
</evidence>
<dbReference type="InterPro" id="IPR036097">
    <property type="entry name" value="HisK_dim/P_sf"/>
</dbReference>
<feature type="transmembrane region" description="Helical" evidence="5">
    <location>
        <begin position="370"/>
        <end position="388"/>
    </location>
</feature>
<dbReference type="Gene3D" id="2.60.40.2380">
    <property type="match status" value="1"/>
</dbReference>
<feature type="transmembrane region" description="Helical" evidence="5">
    <location>
        <begin position="346"/>
        <end position="364"/>
    </location>
</feature>
<dbReference type="OrthoDB" id="9806995at2"/>
<dbReference type="CDD" id="cd00082">
    <property type="entry name" value="HisKA"/>
    <property type="match status" value="1"/>
</dbReference>
<dbReference type="SUPFAM" id="SSF47384">
    <property type="entry name" value="Homodimeric domain of signal transducing histidine kinase"/>
    <property type="match status" value="1"/>
</dbReference>
<dbReference type="Gene3D" id="3.30.565.10">
    <property type="entry name" value="Histidine kinase-like ATPase, C-terminal domain"/>
    <property type="match status" value="1"/>
</dbReference>
<dbReference type="InterPro" id="IPR036890">
    <property type="entry name" value="HATPase_C_sf"/>
</dbReference>
<comment type="catalytic activity">
    <reaction evidence="1">
        <text>ATP + protein L-histidine = ADP + protein N-phospho-L-histidine.</text>
        <dbReference type="EC" id="2.7.13.3"/>
    </reaction>
</comment>
<keyword evidence="6" id="KW-0732">Signal</keyword>
<keyword evidence="5" id="KW-0472">Membrane</keyword>
<dbReference type="InterPro" id="IPR004358">
    <property type="entry name" value="Sig_transdc_His_kin-like_C"/>
</dbReference>
<dbReference type="PRINTS" id="PR00344">
    <property type="entry name" value="BCTRLSENSOR"/>
</dbReference>
<feature type="coiled-coil region" evidence="4">
    <location>
        <begin position="402"/>
        <end position="458"/>
    </location>
</feature>
<dbReference type="InterPro" id="IPR011622">
    <property type="entry name" value="7TMR_DISM_rcpt_extracell_dom2"/>
</dbReference>
<dbReference type="PANTHER" id="PTHR43065">
    <property type="entry name" value="SENSOR HISTIDINE KINASE"/>
    <property type="match status" value="1"/>
</dbReference>
<dbReference type="AlphaFoldDB" id="A0A1Q6A068"/>
<keyword evidence="9" id="KW-1185">Reference proteome</keyword>
<dbReference type="Pfam" id="PF07696">
    <property type="entry name" value="7TMR-DISMED2"/>
    <property type="match status" value="1"/>
</dbReference>
<dbReference type="SUPFAM" id="SSF55874">
    <property type="entry name" value="ATPase domain of HSP90 chaperone/DNA topoisomerase II/histidine kinase"/>
    <property type="match status" value="1"/>
</dbReference>
<dbReference type="SMART" id="SM00388">
    <property type="entry name" value="HisKA"/>
    <property type="match status" value="1"/>
</dbReference>
<feature type="chain" id="PRO_5010173945" description="histidine kinase" evidence="6">
    <location>
        <begin position="21"/>
        <end position="704"/>
    </location>
</feature>
<keyword evidence="4" id="KW-0175">Coiled coil</keyword>
<evidence type="ECO:0000256" key="5">
    <source>
        <dbReference type="SAM" id="Phobius"/>
    </source>
</evidence>
<dbReference type="Pfam" id="PF02518">
    <property type="entry name" value="HATPase_c"/>
    <property type="match status" value="1"/>
</dbReference>
<feature type="transmembrane region" description="Helical" evidence="5">
    <location>
        <begin position="190"/>
        <end position="211"/>
    </location>
</feature>
<comment type="caution">
    <text evidence="8">The sequence shown here is derived from an EMBL/GenBank/DDBJ whole genome shotgun (WGS) entry which is preliminary data.</text>
</comment>
<name>A0A1Q6A068_9SPHI</name>
<evidence type="ECO:0000313" key="8">
    <source>
        <dbReference type="EMBL" id="OKS87410.1"/>
    </source>
</evidence>
<dbReference type="Pfam" id="PF07695">
    <property type="entry name" value="7TMR-DISM_7TM"/>
    <property type="match status" value="1"/>
</dbReference>
<dbReference type="EMBL" id="MPPL01000001">
    <property type="protein sequence ID" value="OKS87410.1"/>
    <property type="molecule type" value="Genomic_DNA"/>
</dbReference>
<evidence type="ECO:0000256" key="1">
    <source>
        <dbReference type="ARBA" id="ARBA00000085"/>
    </source>
</evidence>
<gene>
    <name evidence="8" type="ORF">RG47T_2871</name>
</gene>
<dbReference type="STRING" id="1302689.RG47T_2871"/>
<evidence type="ECO:0000313" key="9">
    <source>
        <dbReference type="Proteomes" id="UP000186720"/>
    </source>
</evidence>
<sequence length="704" mass="80086">MKVFKLICVLLLLISFDAAAQKNTFPEAFKITADTAASLNIPDANWQYLLEKKPLTIAQVSSPEYSTLFKKNDKADKSYQEYWVRYKVKNTLNKVLEITILGRQDAAIFISGSDGKWHYYRTGFQVPWSQRDGLKKVDQIIYKLPAGNEITVYKRDICYSSDTDPIPIIGFKDAVLYARYVNNDSDAADLFAAVIFGILLFAALINLFFFYIIREKVYLLYSIMLVLGGLSIFSPGISLLFREYPQIYFYGSLFPWAISVGLSILVTLMFLDVRHNYPRLYKLQCTISLVLVIALLFLFINSEIRVLKGYDYLLEYIIALLVVVSVLSIIVISIIDWYKKRRSAGLFMLAVFPFFVFFISSFFLPDWFNVVLKLSIIWAVVVISWSLFNRYKGVLNLSIQQSLDKERLLREKEEERNELIAKQNDLLEQQVTERTAELQHSLENLKKAQTQLVQSEKMASLGELTAGIAHEIQNPLNFVNNFSDVNREMIDELKEELKAGNVDEALAIANDIQQNEEKIIQHGKRADNIVKGMLQHSRSNTGERQISNINTIADEFLKLSYHGLRAKDKSFNADLTTHFYDNLPLINIVAQDIGRVLLNLFNNAFYAVNQQKKTKGAEYKPEVSVATGIENGYIVVTVTDNGIGIPNEIKDKIMQPFFTTKPSGEGTGLGLSLSYDIVVKGHGGKIEILSEDGSYTRFEIRLPV</sequence>